<evidence type="ECO:0000256" key="1">
    <source>
        <dbReference type="SAM" id="Coils"/>
    </source>
</evidence>
<protein>
    <submittedName>
        <fullName evidence="4">Uncharacterized protein</fullName>
    </submittedName>
</protein>
<organism evidence="4 5">
    <name type="scientific">Exophiala xenobiotica</name>
    <dbReference type="NCBI Taxonomy" id="348802"/>
    <lineage>
        <taxon>Eukaryota</taxon>
        <taxon>Fungi</taxon>
        <taxon>Dikarya</taxon>
        <taxon>Ascomycota</taxon>
        <taxon>Pezizomycotina</taxon>
        <taxon>Eurotiomycetes</taxon>
        <taxon>Chaetothyriomycetidae</taxon>
        <taxon>Chaetothyriales</taxon>
        <taxon>Herpotrichiellaceae</taxon>
        <taxon>Exophiala</taxon>
    </lineage>
</organism>
<evidence type="ECO:0000256" key="3">
    <source>
        <dbReference type="SAM" id="Phobius"/>
    </source>
</evidence>
<evidence type="ECO:0000313" key="5">
    <source>
        <dbReference type="Proteomes" id="UP000054342"/>
    </source>
</evidence>
<sequence length="855" mass="97657">MRALWTQIPRPRLSRCPSISSVDTVTPALVRKTTTAPLRRRPTFNDVFTIFLAPVLAAVFIVDTSWKAKQRKDWDDRLSEIQEEIKEIHEREQRVRNALRIQSHKNGIFSQRRGYSTATQARVEFEEEVEDQVDVPIWEEEGGMPQIRRCVSQQHTQPIEDLEPAKVYKDGMFSANEMANLQRYHRLNAIMLSIRMLLHLQIGPSPYFTLVPGEDVVDAEDVKFPQDNNKLVEMLRLTRKEMRPLKNRQDLFLVAPHIDAQASRSDLNNVVRKLTTEFDEGKIMLSELIHGFGQALLQTTDVLSVSSYVMLLRSLSKHGNYSLSYHVIAAMKNSTLPLSDDALFHIILQIGQACDSRSLNHILPLITRSDDKFNVLNKWERIHADGLDLPVPASLNVRLLQVLIYTALRCEQPERAEGWLSLLREMDYGALRKNHLFRSFLTYYSLHGNWEKGRVWLHRSIHHASSIAAHTYDGFVRLVYRMLDLCVKCRKLPEYTTILEAAVKSGIGPPVRQRNPNNRKVIYARGRSILDEWGALPISEDVISLPPAEKVRSFEEACRNFLEHISDAPYLAQESSQPGENGDLEPMPPSTQTLHQAVRRQQNRAPSEWGHNQPNGITLAEQAKIDARFERQDNTIHALKASLDIAEARYKAARGDKQEREETTLRLERTAAELRERLDAALRSDRERAHNTAHLEKTAEELQNRLKESQVAMQELQERNQSYAKLQAKLRSEISELKATTKRLKEQQQAQQSEHTTTRKLRQPARRRAEVKVAAVEASKPAPVAVKHVPVSASKPMPLPEPNIRFTPTVTSQDVALQVQNPTALRLKHLSPNKVRQRLRLVASSDNAIPPTVMA</sequence>
<name>A0A0D2C5J9_9EURO</name>
<feature type="region of interest" description="Disordered" evidence="2">
    <location>
        <begin position="573"/>
        <end position="593"/>
    </location>
</feature>
<accession>A0A0D2C5J9</accession>
<feature type="coiled-coil region" evidence="1">
    <location>
        <begin position="71"/>
        <end position="98"/>
    </location>
</feature>
<dbReference type="OrthoDB" id="185373at2759"/>
<dbReference type="RefSeq" id="XP_013320775.1">
    <property type="nucleotide sequence ID" value="XM_013465321.1"/>
</dbReference>
<proteinExistence type="predicted"/>
<dbReference type="EMBL" id="KN847317">
    <property type="protein sequence ID" value="KIW60191.1"/>
    <property type="molecule type" value="Genomic_DNA"/>
</dbReference>
<dbReference type="GeneID" id="25322335"/>
<dbReference type="HOGENOM" id="CLU_011375_0_0_1"/>
<feature type="transmembrane region" description="Helical" evidence="3">
    <location>
        <begin position="47"/>
        <end position="66"/>
    </location>
</feature>
<keyword evidence="5" id="KW-1185">Reference proteome</keyword>
<keyword evidence="1" id="KW-0175">Coiled coil</keyword>
<dbReference type="Proteomes" id="UP000054342">
    <property type="component" value="Unassembled WGS sequence"/>
</dbReference>
<reference evidence="4 5" key="1">
    <citation type="submission" date="2015-01" db="EMBL/GenBank/DDBJ databases">
        <title>The Genome Sequence of Exophiala xenobiotica CBS118157.</title>
        <authorList>
            <consortium name="The Broad Institute Genomics Platform"/>
            <person name="Cuomo C."/>
            <person name="de Hoog S."/>
            <person name="Gorbushina A."/>
            <person name="Stielow B."/>
            <person name="Teixiera M."/>
            <person name="Abouelleil A."/>
            <person name="Chapman S.B."/>
            <person name="Priest M."/>
            <person name="Young S.K."/>
            <person name="Wortman J."/>
            <person name="Nusbaum C."/>
            <person name="Birren B."/>
        </authorList>
    </citation>
    <scope>NUCLEOTIDE SEQUENCE [LARGE SCALE GENOMIC DNA]</scope>
    <source>
        <strain evidence="4 5">CBS 118157</strain>
    </source>
</reference>
<keyword evidence="3" id="KW-1133">Transmembrane helix</keyword>
<keyword evidence="3" id="KW-0472">Membrane</keyword>
<gene>
    <name evidence="4" type="ORF">PV05_00427</name>
</gene>
<feature type="region of interest" description="Disordered" evidence="2">
    <location>
        <begin position="741"/>
        <end position="768"/>
    </location>
</feature>
<dbReference type="AlphaFoldDB" id="A0A0D2C5J9"/>
<keyword evidence="3" id="KW-0812">Transmembrane</keyword>
<evidence type="ECO:0000313" key="4">
    <source>
        <dbReference type="EMBL" id="KIW60191.1"/>
    </source>
</evidence>
<evidence type="ECO:0000256" key="2">
    <source>
        <dbReference type="SAM" id="MobiDB-lite"/>
    </source>
</evidence>